<evidence type="ECO:0000256" key="1">
    <source>
        <dbReference type="SAM" id="Phobius"/>
    </source>
</evidence>
<gene>
    <name evidence="2" type="ORF">B9Z55_026716</name>
</gene>
<keyword evidence="1" id="KW-0472">Membrane</keyword>
<protein>
    <recommendedName>
        <fullName evidence="4">Serpentine receptor class gamma</fullName>
    </recommendedName>
</protein>
<dbReference type="PANTHER" id="PTHR31720:SF12">
    <property type="entry name" value="SERPENTINE RECEPTOR, CLASS T-RELATED"/>
    <property type="match status" value="1"/>
</dbReference>
<feature type="transmembrane region" description="Helical" evidence="1">
    <location>
        <begin position="5"/>
        <end position="23"/>
    </location>
</feature>
<evidence type="ECO:0008006" key="4">
    <source>
        <dbReference type="Google" id="ProtNLM"/>
    </source>
</evidence>
<organism evidence="2 3">
    <name type="scientific">Caenorhabditis nigoni</name>
    <dbReference type="NCBI Taxonomy" id="1611254"/>
    <lineage>
        <taxon>Eukaryota</taxon>
        <taxon>Metazoa</taxon>
        <taxon>Ecdysozoa</taxon>
        <taxon>Nematoda</taxon>
        <taxon>Chromadorea</taxon>
        <taxon>Rhabditida</taxon>
        <taxon>Rhabditina</taxon>
        <taxon>Rhabditomorpha</taxon>
        <taxon>Rhabditoidea</taxon>
        <taxon>Rhabditidae</taxon>
        <taxon>Peloderinae</taxon>
        <taxon>Caenorhabditis</taxon>
    </lineage>
</organism>
<dbReference type="Pfam" id="PF10325">
    <property type="entry name" value="7TM_GPCR_Srz"/>
    <property type="match status" value="1"/>
</dbReference>
<evidence type="ECO:0000313" key="2">
    <source>
        <dbReference type="EMBL" id="PIC14376.1"/>
    </source>
</evidence>
<accession>A0A2G5SHP2</accession>
<keyword evidence="3" id="KW-1185">Reference proteome</keyword>
<evidence type="ECO:0000313" key="3">
    <source>
        <dbReference type="Proteomes" id="UP000230233"/>
    </source>
</evidence>
<dbReference type="InterPro" id="IPR018817">
    <property type="entry name" value="7TM_GPCR_serpentine_rcpt_Srz"/>
</dbReference>
<dbReference type="EMBL" id="PDUG01000007">
    <property type="protein sequence ID" value="PIC14376.1"/>
    <property type="molecule type" value="Genomic_DNA"/>
</dbReference>
<sequence length="196" mass="22454">MKWIIVISYACSVLEPVILFIVYMRNARYAPDPYTYNNLGISFFYHMSIQAFLAASALLYIPIIISISKLTNLASAKINKPQIFVALQSAVVVAKQMVFLTMILVHVTFEPVPIDVATGFYHSVDSKYVPIVQAHMDSKSYDIFLMPPITQITYLLCNRRNVMTLWRSLQPKFWKSNAVDPNVPLNYMENMETTQQ</sequence>
<feature type="transmembrane region" description="Helical" evidence="1">
    <location>
        <begin position="83"/>
        <end position="105"/>
    </location>
</feature>
<proteinExistence type="predicted"/>
<keyword evidence="1" id="KW-1133">Transmembrane helix</keyword>
<feature type="transmembrane region" description="Helical" evidence="1">
    <location>
        <begin position="43"/>
        <end position="63"/>
    </location>
</feature>
<reference evidence="3" key="1">
    <citation type="submission" date="2017-10" db="EMBL/GenBank/DDBJ databases">
        <title>Rapid genome shrinkage in a self-fertile nematode reveals novel sperm competition proteins.</title>
        <authorList>
            <person name="Yin D."/>
            <person name="Schwarz E.M."/>
            <person name="Thomas C.G."/>
            <person name="Felde R.L."/>
            <person name="Korf I.F."/>
            <person name="Cutter A.D."/>
            <person name="Schartner C.M."/>
            <person name="Ralston E.J."/>
            <person name="Meyer B.J."/>
            <person name="Haag E.S."/>
        </authorList>
    </citation>
    <scope>NUCLEOTIDE SEQUENCE [LARGE SCALE GENOMIC DNA]</scope>
    <source>
        <strain evidence="3">JU1422</strain>
    </source>
</reference>
<dbReference type="PANTHER" id="PTHR31720">
    <property type="entry name" value="SERPENTINE RECEPTOR, CLASS Z-RELATED"/>
    <property type="match status" value="1"/>
</dbReference>
<keyword evidence="1" id="KW-0812">Transmembrane</keyword>
<dbReference type="Proteomes" id="UP000230233">
    <property type="component" value="Unassembled WGS sequence"/>
</dbReference>
<dbReference type="AlphaFoldDB" id="A0A2G5SHP2"/>
<name>A0A2G5SHP2_9PELO</name>
<comment type="caution">
    <text evidence="2">The sequence shown here is derived from an EMBL/GenBank/DDBJ whole genome shotgun (WGS) entry which is preliminary data.</text>
</comment>